<dbReference type="InterPro" id="IPR011990">
    <property type="entry name" value="TPR-like_helical_dom_sf"/>
</dbReference>
<organism evidence="1">
    <name type="scientific">marine sediment metagenome</name>
    <dbReference type="NCBI Taxonomy" id="412755"/>
    <lineage>
        <taxon>unclassified sequences</taxon>
        <taxon>metagenomes</taxon>
        <taxon>ecological metagenomes</taxon>
    </lineage>
</organism>
<reference evidence="1" key="1">
    <citation type="journal article" date="2014" name="Front. Microbiol.">
        <title>High frequency of phylogenetically diverse reductive dehalogenase-homologous genes in deep subseafloor sedimentary metagenomes.</title>
        <authorList>
            <person name="Kawai M."/>
            <person name="Futagami T."/>
            <person name="Toyoda A."/>
            <person name="Takaki Y."/>
            <person name="Nishi S."/>
            <person name="Hori S."/>
            <person name="Arai W."/>
            <person name="Tsubouchi T."/>
            <person name="Morono Y."/>
            <person name="Uchiyama I."/>
            <person name="Ito T."/>
            <person name="Fujiyama A."/>
            <person name="Inagaki F."/>
            <person name="Takami H."/>
        </authorList>
    </citation>
    <scope>NUCLEOTIDE SEQUENCE</scope>
    <source>
        <strain evidence="1">Expedition CK06-06</strain>
    </source>
</reference>
<dbReference type="PROSITE" id="PS50293">
    <property type="entry name" value="TPR_REGION"/>
    <property type="match status" value="1"/>
</dbReference>
<proteinExistence type="predicted"/>
<gene>
    <name evidence="1" type="ORF">S12H4_39634</name>
</gene>
<dbReference type="AlphaFoldDB" id="X1TKY5"/>
<dbReference type="SUPFAM" id="SSF48452">
    <property type="entry name" value="TPR-like"/>
    <property type="match status" value="1"/>
</dbReference>
<feature type="non-terminal residue" evidence="1">
    <location>
        <position position="179"/>
    </location>
</feature>
<protein>
    <submittedName>
        <fullName evidence="1">Uncharacterized protein</fullName>
    </submittedName>
</protein>
<evidence type="ECO:0000313" key="1">
    <source>
        <dbReference type="EMBL" id="GAI88245.1"/>
    </source>
</evidence>
<dbReference type="Gene3D" id="1.25.40.10">
    <property type="entry name" value="Tetratricopeptide repeat domain"/>
    <property type="match status" value="1"/>
</dbReference>
<comment type="caution">
    <text evidence="1">The sequence shown here is derived from an EMBL/GenBank/DDBJ whole genome shotgun (WGS) entry which is preliminary data.</text>
</comment>
<dbReference type="InterPro" id="IPR019734">
    <property type="entry name" value="TPR_rpt"/>
</dbReference>
<dbReference type="PROSITE" id="PS50005">
    <property type="entry name" value="TPR"/>
    <property type="match status" value="1"/>
</dbReference>
<dbReference type="Pfam" id="PF00515">
    <property type="entry name" value="TPR_1"/>
    <property type="match status" value="1"/>
</dbReference>
<dbReference type="EMBL" id="BARW01023968">
    <property type="protein sequence ID" value="GAI88245.1"/>
    <property type="molecule type" value="Genomic_DNA"/>
</dbReference>
<sequence length="179" mass="20194">MSYQEEEQAGLRRRRSKQAIALAMQGRWREAVVANKSLIESFPHDVNAYNRLGRAYMELGEYSQAKEAYNRAIELDPYNTIAKKNLKRLSRLGEAMVGLQADSHQVEPQQFVEETGKAGVVNLCRLGAREILAKMVAGDKVYLKIDGSSLIVENTRGEYLGQVEPKHEQRLIKLMEGGN</sequence>
<dbReference type="SMART" id="SM00028">
    <property type="entry name" value="TPR"/>
    <property type="match status" value="1"/>
</dbReference>
<accession>X1TKY5</accession>
<name>X1TKY5_9ZZZZ</name>